<feature type="region of interest" description="Disordered" evidence="1">
    <location>
        <begin position="1"/>
        <end position="27"/>
    </location>
</feature>
<proteinExistence type="predicted"/>
<accession>A0A6J5M6T3</accession>
<reference evidence="2" key="1">
    <citation type="submission" date="2020-04" db="EMBL/GenBank/DDBJ databases">
        <authorList>
            <person name="Chiriac C."/>
            <person name="Salcher M."/>
            <person name="Ghai R."/>
            <person name="Kavagutti S V."/>
        </authorList>
    </citation>
    <scope>NUCLEOTIDE SEQUENCE</scope>
</reference>
<evidence type="ECO:0000313" key="2">
    <source>
        <dbReference type="EMBL" id="CAB4142434.1"/>
    </source>
</evidence>
<dbReference type="EMBL" id="LR796421">
    <property type="protein sequence ID" value="CAB4142434.1"/>
    <property type="molecule type" value="Genomic_DNA"/>
</dbReference>
<sequence>MSKDTSIDLNSKFAPKQQEQPQKQQETSKAVVNWNEVFTEWCYKIPKGYPTIVDGVFTEYEEVKILNEILEEKFAVSMPLPEAKPKIKVEYTKGVKNTTHTKEGFVMYFASLPTNLLKQAEDKLRNGTAVQLKLPTDYVKDVTYGSSKDTISNIKLLNTTKLPFQTTDKEHYINGITSAKYIQQMYGGPVPSNLIDRGEFFYKIRERAIVLLADTGIKLSQGEQDKWCPGDIYIYATNPPTDLTLLKYLNQANGSLNGLFMDTFSKPNKLKPILAVSLKEEEARAGKATSFMKVLEKEKDYPKANNLNRDMDRLKDVVTQLNAFRSKIKKESDMQSGYGELSDAYKSLIRLTDSKQFGNAATELLPILGDILAKVVGKQNLAIGKDKVKKLERIKLPSTKTLQTAALAISTFINTTYDSVYAAYATTNKNFVDTLQQGTYDIEAQKVEKSNDGEKDVANKIELLLKKANCYIVADDLVENLATKLSIPKAFKTLAKEKNPFIALAAFGMSQAGISPTFFKLIGKGSLDAKATLESFPSDGIVRLSPRAKVKVIDTRAFKGVRVVFRVSQFQGKKRLHDYEVDLGFLYSGTQFKIEINRIQ</sequence>
<protein>
    <submittedName>
        <fullName evidence="2">Uncharacterized protein</fullName>
    </submittedName>
</protein>
<organism evidence="2">
    <name type="scientific">uncultured Caudovirales phage</name>
    <dbReference type="NCBI Taxonomy" id="2100421"/>
    <lineage>
        <taxon>Viruses</taxon>
        <taxon>Duplodnaviria</taxon>
        <taxon>Heunggongvirae</taxon>
        <taxon>Uroviricota</taxon>
        <taxon>Caudoviricetes</taxon>
        <taxon>Peduoviridae</taxon>
        <taxon>Maltschvirus</taxon>
        <taxon>Maltschvirus maltsch</taxon>
    </lineage>
</organism>
<gene>
    <name evidence="2" type="ORF">UFOVP450_2</name>
</gene>
<feature type="compositionally biased region" description="Low complexity" evidence="1">
    <location>
        <begin position="15"/>
        <end position="25"/>
    </location>
</feature>
<evidence type="ECO:0000256" key="1">
    <source>
        <dbReference type="SAM" id="MobiDB-lite"/>
    </source>
</evidence>
<name>A0A6J5M6T3_9CAUD</name>